<reference evidence="2" key="1">
    <citation type="journal article" date="2020" name="Fungal Divers.">
        <title>Resolving the Mortierellaceae phylogeny through synthesis of multi-gene phylogenetics and phylogenomics.</title>
        <authorList>
            <person name="Vandepol N."/>
            <person name="Liber J."/>
            <person name="Desiro A."/>
            <person name="Na H."/>
            <person name="Kennedy M."/>
            <person name="Barry K."/>
            <person name="Grigoriev I.V."/>
            <person name="Miller A.N."/>
            <person name="O'Donnell K."/>
            <person name="Stajich J.E."/>
            <person name="Bonito G."/>
        </authorList>
    </citation>
    <scope>NUCLEOTIDE SEQUENCE</scope>
    <source>
        <strain evidence="2">NRRL 6426</strain>
    </source>
</reference>
<sequence>MSPPTTATATTAQVFDNGVIKQASELKTGDRVFFAPTDRNKDVILDALRPFLDESKLVLEVASGSGQHVYHFSNAYPEITFQPTEYDTSLFSSIHAYTADLPANNRVKSPLELDATKAEHWNAISNAAVDSAGYDLVITTNVFHITPWTVASGVVRGSGQVLKPGGHFVLYGAFKKDGKFSTESNAQFDQTLRGRDPSWGVRDIEEIQKVAENEAQLKLVEIKNMPSNNYLLVFQKISREE</sequence>
<name>A0A9P5RW57_9FUNG</name>
<dbReference type="AlphaFoldDB" id="A0A9P5RW57"/>
<dbReference type="PANTHER" id="PTHR20974">
    <property type="entry name" value="UPF0585 PROTEIN CG18661"/>
    <property type="match status" value="1"/>
</dbReference>
<dbReference type="SUPFAM" id="SSF53335">
    <property type="entry name" value="S-adenosyl-L-methionine-dependent methyltransferases"/>
    <property type="match status" value="1"/>
</dbReference>
<organism evidence="2 3">
    <name type="scientific">Linnemannia schmuckeri</name>
    <dbReference type="NCBI Taxonomy" id="64567"/>
    <lineage>
        <taxon>Eukaryota</taxon>
        <taxon>Fungi</taxon>
        <taxon>Fungi incertae sedis</taxon>
        <taxon>Mucoromycota</taxon>
        <taxon>Mortierellomycotina</taxon>
        <taxon>Mortierellomycetes</taxon>
        <taxon>Mortierellales</taxon>
        <taxon>Mortierellaceae</taxon>
        <taxon>Linnemannia</taxon>
    </lineage>
</organism>
<accession>A0A9P5RW57</accession>
<comment type="caution">
    <text evidence="2">The sequence shown here is derived from an EMBL/GenBank/DDBJ whole genome shotgun (WGS) entry which is preliminary data.</text>
</comment>
<protein>
    <recommendedName>
        <fullName evidence="4">DUF938-domain-containing protein</fullName>
    </recommendedName>
</protein>
<dbReference type="InterPro" id="IPR010342">
    <property type="entry name" value="DUF938"/>
</dbReference>
<dbReference type="InterPro" id="IPR029063">
    <property type="entry name" value="SAM-dependent_MTases_sf"/>
</dbReference>
<dbReference type="Proteomes" id="UP000748756">
    <property type="component" value="Unassembled WGS sequence"/>
</dbReference>
<dbReference type="OrthoDB" id="10258744at2759"/>
<dbReference type="EMBL" id="JAAAUQ010000778">
    <property type="protein sequence ID" value="KAF9147640.1"/>
    <property type="molecule type" value="Genomic_DNA"/>
</dbReference>
<comment type="similarity">
    <text evidence="1">Belongs to the UPF0585 family.</text>
</comment>
<evidence type="ECO:0000256" key="1">
    <source>
        <dbReference type="ARBA" id="ARBA00008308"/>
    </source>
</evidence>
<evidence type="ECO:0000313" key="2">
    <source>
        <dbReference type="EMBL" id="KAF9147640.1"/>
    </source>
</evidence>
<dbReference type="Gene3D" id="3.40.50.150">
    <property type="entry name" value="Vaccinia Virus protein VP39"/>
    <property type="match status" value="1"/>
</dbReference>
<dbReference type="PANTHER" id="PTHR20974:SF0">
    <property type="entry name" value="UPF0585 PROTEIN CG18661"/>
    <property type="match status" value="1"/>
</dbReference>
<dbReference type="Pfam" id="PF06080">
    <property type="entry name" value="DUF938"/>
    <property type="match status" value="1"/>
</dbReference>
<proteinExistence type="inferred from homology"/>
<gene>
    <name evidence="2" type="ORF">BG015_010681</name>
</gene>
<evidence type="ECO:0000313" key="3">
    <source>
        <dbReference type="Proteomes" id="UP000748756"/>
    </source>
</evidence>
<keyword evidence="3" id="KW-1185">Reference proteome</keyword>
<evidence type="ECO:0008006" key="4">
    <source>
        <dbReference type="Google" id="ProtNLM"/>
    </source>
</evidence>